<dbReference type="STRING" id="580340.Tlie_0298"/>
<dbReference type="PANTHER" id="PTHR43439:SF2">
    <property type="entry name" value="ENZYME, PUTATIVE (JCVI)-RELATED"/>
    <property type="match status" value="1"/>
</dbReference>
<dbReference type="SUPFAM" id="SSF56801">
    <property type="entry name" value="Acetyl-CoA synthetase-like"/>
    <property type="match status" value="1"/>
</dbReference>
<dbReference type="Pfam" id="PF14535">
    <property type="entry name" value="AMP-binding_C_2"/>
    <property type="match status" value="1"/>
</dbReference>
<keyword evidence="2" id="KW-0596">Phosphopantetheine</keyword>
<feature type="domain" description="AMP-dependent ligase C-terminal" evidence="13">
    <location>
        <begin position="323"/>
        <end position="413"/>
    </location>
</feature>
<evidence type="ECO:0000256" key="9">
    <source>
        <dbReference type="ARBA" id="ARBA00068695"/>
    </source>
</evidence>
<evidence type="ECO:0000256" key="7">
    <source>
        <dbReference type="ARBA" id="ARBA00061566"/>
    </source>
</evidence>
<dbReference type="UniPathway" id="UPA00930"/>
<evidence type="ECO:0000256" key="3">
    <source>
        <dbReference type="ARBA" id="ARBA00022553"/>
    </source>
</evidence>
<dbReference type="PANTHER" id="PTHR43439">
    <property type="entry name" value="PHENYLACETATE-COENZYME A LIGASE"/>
    <property type="match status" value="1"/>
</dbReference>
<dbReference type="Gene3D" id="3.30.300.30">
    <property type="match status" value="1"/>
</dbReference>
<sequence>MSARKSNSRLEDLQRTVKRVWENVPFYRARMEDWNVTPDDIKSLDDLKKLPFMTKSDLRDNYPMGLLACPKDEVVRVHASSGTTGKPTVVAYTAGDIDSWTECMANCLKTAGVNEKDVFQVILGYGLFTGALGFHYGAERLGAMVIPTGGGFTGRQLMLMEDLGTTVFTSTPSYALYLAEEIRKRNIRHKLKLRLAILGGEAWTEEMRKEIEEALDVVAVDSYGLSEVVGPGVAMECPQRKGLHGNWDHFIFEVVDPATGLPVPEGQEGELVITSLKKEAMPVIRYRTRDLTRLIRGTCSCGRQDVRIDRVKGRCDDMLIIRGVNVFPSQVEAALAQVPELSLHYFLEVTERKGLKELCVVCELKDSLSGKELEAVEGKTSRVLHEVLGIRVGLRLVQPGTVERSSGKAARIVRVN</sequence>
<evidence type="ECO:0000256" key="4">
    <source>
        <dbReference type="ARBA" id="ARBA00022598"/>
    </source>
</evidence>
<dbReference type="InterPro" id="IPR045851">
    <property type="entry name" value="AMP-bd_C_sf"/>
</dbReference>
<keyword evidence="5 11" id="KW-0547">Nucleotide-binding</keyword>
<evidence type="ECO:0000313" key="15">
    <source>
        <dbReference type="Proteomes" id="UP000005868"/>
    </source>
</evidence>
<dbReference type="EMBL" id="CP003096">
    <property type="protein sequence ID" value="AER66037.1"/>
    <property type="molecule type" value="Genomic_DNA"/>
</dbReference>
<reference evidence="15" key="1">
    <citation type="submission" date="2011-10" db="EMBL/GenBank/DDBJ databases">
        <title>The complete genome of chromosome of Thermovirga lienii DSM 17291.</title>
        <authorList>
            <consortium name="US DOE Joint Genome Institute (JGI-PGF)"/>
            <person name="Lucas S."/>
            <person name="Copeland A."/>
            <person name="Lapidus A."/>
            <person name="Glavina del Rio T."/>
            <person name="Dalin E."/>
            <person name="Tice H."/>
            <person name="Bruce D."/>
            <person name="Goodwin L."/>
            <person name="Pitluck S."/>
            <person name="Peters L."/>
            <person name="Mikhailova N."/>
            <person name="Saunders E."/>
            <person name="Kyrpides N."/>
            <person name="Mavromatis K."/>
            <person name="Ivanova N."/>
            <person name="Last F.I."/>
            <person name="Brettin T."/>
            <person name="Detter J.C."/>
            <person name="Han C."/>
            <person name="Larimer F."/>
            <person name="Land M."/>
            <person name="Hauser L."/>
            <person name="Markowitz V."/>
            <person name="Cheng J.-F."/>
            <person name="Hugenholtz P."/>
            <person name="Woyke T."/>
            <person name="Wu D."/>
            <person name="Spring S."/>
            <person name="Schroeder M."/>
            <person name="Brambilla E.-M."/>
            <person name="Klenk H.-P."/>
            <person name="Eisen J.A."/>
        </authorList>
    </citation>
    <scope>NUCLEOTIDE SEQUENCE [LARGE SCALE GENOMIC DNA]</scope>
    <source>
        <strain evidence="15">ATCC BAA-1197 / DSM 17291 / Cas60314</strain>
    </source>
</reference>
<keyword evidence="15" id="KW-1185">Reference proteome</keyword>
<feature type="domain" description="AMP-dependent synthetase/ligase" evidence="12">
    <location>
        <begin position="69"/>
        <end position="274"/>
    </location>
</feature>
<proteinExistence type="inferred from homology"/>
<accession>G7V6S8</accession>
<dbReference type="InterPro" id="IPR051414">
    <property type="entry name" value="Adenylate-forming_Reductase"/>
</dbReference>
<dbReference type="InterPro" id="IPR000873">
    <property type="entry name" value="AMP-dep_synth/lig_dom"/>
</dbReference>
<evidence type="ECO:0000256" key="5">
    <source>
        <dbReference type="ARBA" id="ARBA00022741"/>
    </source>
</evidence>
<organism evidence="14 15">
    <name type="scientific">Thermovirga lienii (strain ATCC BAA-1197 / DSM 17291 / Cas60314)</name>
    <dbReference type="NCBI Taxonomy" id="580340"/>
    <lineage>
        <taxon>Bacteria</taxon>
        <taxon>Thermotogati</taxon>
        <taxon>Synergistota</taxon>
        <taxon>Synergistia</taxon>
        <taxon>Synergistales</taxon>
        <taxon>Thermovirgaceae</taxon>
        <taxon>Thermovirga</taxon>
    </lineage>
</organism>
<evidence type="ECO:0000256" key="2">
    <source>
        <dbReference type="ARBA" id="ARBA00022450"/>
    </source>
</evidence>
<comment type="similarity">
    <text evidence="7 11">Belongs to the phenylacetyl-CoA ligase family.</text>
</comment>
<evidence type="ECO:0000256" key="10">
    <source>
        <dbReference type="ARBA" id="ARBA00075111"/>
    </source>
</evidence>
<dbReference type="HOGENOM" id="CLU_035301_1_1_0"/>
<evidence type="ECO:0000259" key="12">
    <source>
        <dbReference type="Pfam" id="PF00501"/>
    </source>
</evidence>
<comment type="function">
    <text evidence="11">Catalyzes the activation of phenylacetic acid (PA) to phenylacetyl-CoA (PA-CoA).</text>
</comment>
<dbReference type="AlphaFoldDB" id="G7V6S8"/>
<evidence type="ECO:0000256" key="8">
    <source>
        <dbReference type="ARBA" id="ARBA00066629"/>
    </source>
</evidence>
<evidence type="ECO:0000256" key="1">
    <source>
        <dbReference type="ARBA" id="ARBA00011245"/>
    </source>
</evidence>
<dbReference type="FunFam" id="3.40.50.12780:FF:000016">
    <property type="entry name" value="Phenylacetate-coenzyme A ligase"/>
    <property type="match status" value="1"/>
</dbReference>
<dbReference type="GO" id="GO:0047475">
    <property type="term" value="F:phenylacetate-CoA ligase activity"/>
    <property type="evidence" value="ECO:0007669"/>
    <property type="project" value="UniProtKB-EC"/>
</dbReference>
<comment type="subunit">
    <text evidence="1">Monomer.</text>
</comment>
<reference evidence="14 15" key="2">
    <citation type="journal article" date="2012" name="Stand. Genomic Sci.">
        <title>Genome sequence of the moderately thermophilic, amino-acid-degrading and sulfur-reducing bacterium Thermovirga lienii type strain (Cas60314(T)).</title>
        <authorList>
            <person name="Goker M."/>
            <person name="Saunders E."/>
            <person name="Lapidus A."/>
            <person name="Nolan M."/>
            <person name="Lucas S."/>
            <person name="Hammon N."/>
            <person name="Deshpande S."/>
            <person name="Cheng J.F."/>
            <person name="Han C."/>
            <person name="Tapia R."/>
            <person name="Goodwin L.A."/>
            <person name="Pitluck S."/>
            <person name="Liolios K."/>
            <person name="Mavromatis K."/>
            <person name="Pagani I."/>
            <person name="Ivanova N."/>
            <person name="Mikhailova N."/>
            <person name="Pati A."/>
            <person name="Chen A."/>
            <person name="Palaniappan K."/>
            <person name="Land M."/>
            <person name="Chang Y.J."/>
            <person name="Jeffries C.D."/>
            <person name="Brambilla E.M."/>
            <person name="Rohde M."/>
            <person name="Spring S."/>
            <person name="Detter J.C."/>
            <person name="Woyke T."/>
            <person name="Bristow J."/>
            <person name="Eisen J.A."/>
            <person name="Markowitz V."/>
            <person name="Hugenholtz P."/>
            <person name="Kyrpides N.C."/>
            <person name="Klenk H.P."/>
        </authorList>
    </citation>
    <scope>NUCLEOTIDE SEQUENCE [LARGE SCALE GENOMIC DNA]</scope>
    <source>
        <strain evidence="15">ATCC BAA-1197 / DSM 17291 / Cas60314</strain>
    </source>
</reference>
<keyword evidence="3" id="KW-0597">Phosphoprotein</keyword>
<evidence type="ECO:0000313" key="14">
    <source>
        <dbReference type="EMBL" id="AER66037.1"/>
    </source>
</evidence>
<dbReference type="Pfam" id="PF00501">
    <property type="entry name" value="AMP-binding"/>
    <property type="match status" value="1"/>
</dbReference>
<dbReference type="Proteomes" id="UP000005868">
    <property type="component" value="Chromosome"/>
</dbReference>
<evidence type="ECO:0000256" key="6">
    <source>
        <dbReference type="ARBA" id="ARBA00060591"/>
    </source>
</evidence>
<evidence type="ECO:0000256" key="11">
    <source>
        <dbReference type="PIRNR" id="PIRNR006444"/>
    </source>
</evidence>
<evidence type="ECO:0000259" key="13">
    <source>
        <dbReference type="Pfam" id="PF14535"/>
    </source>
</evidence>
<dbReference type="InterPro" id="IPR042099">
    <property type="entry name" value="ANL_N_sf"/>
</dbReference>
<dbReference type="CDD" id="cd05913">
    <property type="entry name" value="PaaK"/>
    <property type="match status" value="1"/>
</dbReference>
<comment type="catalytic activity">
    <reaction evidence="11">
        <text>2-phenylacetate + ATP + CoA = phenylacetyl-CoA + AMP + diphosphate</text>
        <dbReference type="Rhea" id="RHEA:20956"/>
        <dbReference type="ChEBI" id="CHEBI:18401"/>
        <dbReference type="ChEBI" id="CHEBI:30616"/>
        <dbReference type="ChEBI" id="CHEBI:33019"/>
        <dbReference type="ChEBI" id="CHEBI:57287"/>
        <dbReference type="ChEBI" id="CHEBI:57390"/>
        <dbReference type="ChEBI" id="CHEBI:456215"/>
        <dbReference type="EC" id="6.2.1.30"/>
    </reaction>
</comment>
<dbReference type="Gene3D" id="3.40.50.12780">
    <property type="entry name" value="N-terminal domain of ligase-like"/>
    <property type="match status" value="1"/>
</dbReference>
<dbReference type="GO" id="GO:0010124">
    <property type="term" value="P:phenylacetate catabolic process"/>
    <property type="evidence" value="ECO:0007669"/>
    <property type="project" value="UniProtKB-UniRule"/>
</dbReference>
<dbReference type="InterPro" id="IPR028154">
    <property type="entry name" value="AMP-dep_Lig_C"/>
</dbReference>
<protein>
    <recommendedName>
        <fullName evidence="9 11">Phenylacetate-coenzyme A ligase</fullName>
        <ecNumber evidence="8 11">6.2.1.30</ecNumber>
    </recommendedName>
    <alternativeName>
        <fullName evidence="10 11">Phenylacetyl-CoA ligase</fullName>
    </alternativeName>
</protein>
<comment type="pathway">
    <text evidence="6 11">Aromatic compound metabolism; phenylacetate degradation.</text>
</comment>
<keyword evidence="4 11" id="KW-0436">Ligase</keyword>
<dbReference type="PIRSF" id="PIRSF006444">
    <property type="entry name" value="PaaK"/>
    <property type="match status" value="1"/>
</dbReference>
<dbReference type="OrthoDB" id="580775at2"/>
<gene>
    <name evidence="14" type="ordered locus">Tlie_0298</name>
</gene>
<dbReference type="InterPro" id="IPR011880">
    <property type="entry name" value="PA_CoA_ligase"/>
</dbReference>
<dbReference type="GO" id="GO:0000166">
    <property type="term" value="F:nucleotide binding"/>
    <property type="evidence" value="ECO:0007669"/>
    <property type="project" value="UniProtKB-KW"/>
</dbReference>
<dbReference type="eggNOG" id="COG1541">
    <property type="taxonomic scope" value="Bacteria"/>
</dbReference>
<dbReference type="EC" id="6.2.1.30" evidence="8 11"/>
<dbReference type="KEGG" id="tli:Tlie_0298"/>
<name>G7V6S8_THELD</name>